<keyword evidence="1" id="KW-0732">Signal</keyword>
<evidence type="ECO:0000313" key="4">
    <source>
        <dbReference type="Proteomes" id="UP000238358"/>
    </source>
</evidence>
<evidence type="ECO:0000313" key="2">
    <source>
        <dbReference type="EMBL" id="AVO26866.1"/>
    </source>
</evidence>
<dbReference type="AlphaFoldDB" id="A0A269TC84"/>
<evidence type="ECO:0000256" key="1">
    <source>
        <dbReference type="SAM" id="SignalP"/>
    </source>
</evidence>
<reference evidence="3 5" key="2">
    <citation type="submission" date="2020-04" db="EMBL/GenBank/DDBJ databases">
        <authorList>
            <person name="Hitch T.C.A."/>
            <person name="Wylensek D."/>
            <person name="Clavel T."/>
        </authorList>
    </citation>
    <scope>NUCLEOTIDE SEQUENCE [LARGE SCALE GENOMIC DNA]</scope>
    <source>
        <strain evidence="3 5">WCA-386-APC-2A</strain>
    </source>
</reference>
<dbReference type="GeneID" id="97491310"/>
<organism evidence="3 5">
    <name type="scientific">Megasphaera elsdenii</name>
    <dbReference type="NCBI Taxonomy" id="907"/>
    <lineage>
        <taxon>Bacteria</taxon>
        <taxon>Bacillati</taxon>
        <taxon>Bacillota</taxon>
        <taxon>Negativicutes</taxon>
        <taxon>Veillonellales</taxon>
        <taxon>Veillonellaceae</taxon>
        <taxon>Megasphaera</taxon>
    </lineage>
</organism>
<dbReference type="PROSITE" id="PS51257">
    <property type="entry name" value="PROKAR_LIPOPROTEIN"/>
    <property type="match status" value="1"/>
</dbReference>
<evidence type="ECO:0000313" key="5">
    <source>
        <dbReference type="Proteomes" id="UP000536773"/>
    </source>
</evidence>
<feature type="signal peptide" evidence="1">
    <location>
        <begin position="1"/>
        <end position="22"/>
    </location>
</feature>
<dbReference type="EMBL" id="JABBJH010000003">
    <property type="protein sequence ID" value="NMK38329.1"/>
    <property type="molecule type" value="Genomic_DNA"/>
</dbReference>
<dbReference type="EMBL" id="CP027569">
    <property type="protein sequence ID" value="AVO26866.1"/>
    <property type="molecule type" value="Genomic_DNA"/>
</dbReference>
<sequence>MKKMTTLCASLLLALGCLTANAMDSQTLVSNPGRYRVISTSPDGIAYADMDSLRAMQTMDYPNSIENMSFTLYVEKYAGIRDDLIFQLGQEIHQINEYKAALHANKREGTYDLNADLTNVYHTDGTAYSVKIDTVQFQNIRDMYTALHHFAALMPQKN</sequence>
<gene>
    <name evidence="2" type="ORF">C6Y28_04130</name>
    <name evidence="3" type="ORF">HG933_02820</name>
</gene>
<dbReference type="RefSeq" id="WP_014015343.1">
    <property type="nucleotide sequence ID" value="NZ_CABMON010000015.1"/>
</dbReference>
<name>A0A269TC84_MEGEL</name>
<proteinExistence type="predicted"/>
<reference evidence="2 4" key="1">
    <citation type="journal article" date="2018" name="Genome Announc.">
        <title>Complete genomes of two Megasphaera elsdenii strains, NCIMB 702410 and ATCC 25940.</title>
        <authorList>
            <person name="Hatmaker E.A."/>
            <person name="O'Dell K."/>
            <person name="Riley L.A."/>
            <person name="Klingeman D.M."/>
            <person name="Guss A.M."/>
        </authorList>
    </citation>
    <scope>NUCLEOTIDE SEQUENCE [LARGE SCALE GENOMIC DNA]</scope>
    <source>
        <strain evidence="2 4">NCIMB702410</strain>
    </source>
</reference>
<feature type="chain" id="PRO_5041533129" evidence="1">
    <location>
        <begin position="23"/>
        <end position="158"/>
    </location>
</feature>
<dbReference type="Proteomes" id="UP000238358">
    <property type="component" value="Chromosome"/>
</dbReference>
<dbReference type="Proteomes" id="UP000536773">
    <property type="component" value="Unassembled WGS sequence"/>
</dbReference>
<evidence type="ECO:0000313" key="3">
    <source>
        <dbReference type="EMBL" id="NMK38329.1"/>
    </source>
</evidence>
<protein>
    <submittedName>
        <fullName evidence="3">Uncharacterized protein</fullName>
    </submittedName>
</protein>
<accession>A0A269TC84</accession>
<dbReference type="OrthoDB" id="1624950at2"/>